<dbReference type="Proteomes" id="UP000041254">
    <property type="component" value="Unassembled WGS sequence"/>
</dbReference>
<feature type="domain" description="Peptidase M14" evidence="5">
    <location>
        <begin position="1"/>
        <end position="165"/>
    </location>
</feature>
<name>A0A0G4F739_VITBC</name>
<evidence type="ECO:0000313" key="7">
    <source>
        <dbReference type="Proteomes" id="UP000041254"/>
    </source>
</evidence>
<dbReference type="GO" id="GO:0004181">
    <property type="term" value="F:metallocarboxypeptidase activity"/>
    <property type="evidence" value="ECO:0007669"/>
    <property type="project" value="InterPro"/>
</dbReference>
<organism evidence="6 7">
    <name type="scientific">Vitrella brassicaformis (strain CCMP3155)</name>
    <dbReference type="NCBI Taxonomy" id="1169540"/>
    <lineage>
        <taxon>Eukaryota</taxon>
        <taxon>Sar</taxon>
        <taxon>Alveolata</taxon>
        <taxon>Colpodellida</taxon>
        <taxon>Vitrellaceae</taxon>
        <taxon>Vitrella</taxon>
    </lineage>
</organism>
<dbReference type="PANTHER" id="PTHR11705:SF119">
    <property type="entry name" value="OS02G0119300 PROTEIN"/>
    <property type="match status" value="1"/>
</dbReference>
<dbReference type="InterPro" id="IPR000834">
    <property type="entry name" value="Peptidase_M14"/>
</dbReference>
<feature type="compositionally biased region" description="Basic residues" evidence="4">
    <location>
        <begin position="146"/>
        <end position="157"/>
    </location>
</feature>
<keyword evidence="7" id="KW-1185">Reference proteome</keyword>
<dbReference type="Pfam" id="PF00246">
    <property type="entry name" value="Peptidase_M14"/>
    <property type="match status" value="1"/>
</dbReference>
<proteinExistence type="inferred from homology"/>
<evidence type="ECO:0000256" key="4">
    <source>
        <dbReference type="SAM" id="MobiDB-lite"/>
    </source>
</evidence>
<comment type="cofactor">
    <cofactor evidence="1">
        <name>Zn(2+)</name>
        <dbReference type="ChEBI" id="CHEBI:29105"/>
    </cofactor>
</comment>
<comment type="similarity">
    <text evidence="2 3">Belongs to the peptidase M14 family.</text>
</comment>
<dbReference type="AlphaFoldDB" id="A0A0G4F739"/>
<dbReference type="GO" id="GO:0006508">
    <property type="term" value="P:proteolysis"/>
    <property type="evidence" value="ECO:0007669"/>
    <property type="project" value="InterPro"/>
</dbReference>
<evidence type="ECO:0000259" key="5">
    <source>
        <dbReference type="PROSITE" id="PS52035"/>
    </source>
</evidence>
<dbReference type="GO" id="GO:0005615">
    <property type="term" value="C:extracellular space"/>
    <property type="evidence" value="ECO:0007669"/>
    <property type="project" value="TreeGrafter"/>
</dbReference>
<dbReference type="Gene3D" id="3.40.630.10">
    <property type="entry name" value="Zn peptidases"/>
    <property type="match status" value="1"/>
</dbReference>
<dbReference type="OMA" id="VENGDYC"/>
<feature type="region of interest" description="Disordered" evidence="4">
    <location>
        <begin position="146"/>
        <end position="165"/>
    </location>
</feature>
<evidence type="ECO:0000313" key="6">
    <source>
        <dbReference type="EMBL" id="CEM07954.1"/>
    </source>
</evidence>
<protein>
    <recommendedName>
        <fullName evidence="5">Peptidase M14 domain-containing protein</fullName>
    </recommendedName>
</protein>
<dbReference type="InParanoid" id="A0A0G4F739"/>
<gene>
    <name evidence="6" type="ORF">Vbra_254</name>
</gene>
<comment type="caution">
    <text evidence="3">Lacks conserved residue(s) required for the propagation of feature annotation.</text>
</comment>
<dbReference type="EMBL" id="CDMY01000381">
    <property type="protein sequence ID" value="CEM07954.1"/>
    <property type="molecule type" value="Genomic_DNA"/>
</dbReference>
<evidence type="ECO:0000256" key="2">
    <source>
        <dbReference type="ARBA" id="ARBA00005988"/>
    </source>
</evidence>
<dbReference type="STRING" id="1169540.A0A0G4F739"/>
<evidence type="ECO:0000256" key="1">
    <source>
        <dbReference type="ARBA" id="ARBA00001947"/>
    </source>
</evidence>
<evidence type="ECO:0000256" key="3">
    <source>
        <dbReference type="PROSITE-ProRule" id="PRU01379"/>
    </source>
</evidence>
<dbReference type="GO" id="GO:0008270">
    <property type="term" value="F:zinc ion binding"/>
    <property type="evidence" value="ECO:0007669"/>
    <property type="project" value="InterPro"/>
</dbReference>
<dbReference type="OrthoDB" id="3626597at2759"/>
<dbReference type="VEuPathDB" id="CryptoDB:Vbra_254"/>
<dbReference type="PhylomeDB" id="A0A0G4F739"/>
<dbReference type="SUPFAM" id="SSF53187">
    <property type="entry name" value="Zn-dependent exopeptidases"/>
    <property type="match status" value="1"/>
</dbReference>
<dbReference type="PANTHER" id="PTHR11705">
    <property type="entry name" value="PROTEASE FAMILY M14 CARBOXYPEPTIDASE A,B"/>
    <property type="match status" value="1"/>
</dbReference>
<dbReference type="PROSITE" id="PS52035">
    <property type="entry name" value="PEPTIDASE_M14"/>
    <property type="match status" value="1"/>
</dbReference>
<sequence>MFSIVVNGNPQSRRRVENGDYCVRVNEHGVDLNRNWDDHWTPESNLGLDTNPGAKPFSEPETAIFLNLVKEVKTTTFVTIHSWTFGMYQPWAYEQKEAPRNAQRMSKILRALDAKHCTCAAVQVGYPCPGTSLDFVYDKLDPPANKRSHSKSIHHPHAPSVSHPV</sequence>
<reference evidence="6 7" key="1">
    <citation type="submission" date="2014-11" db="EMBL/GenBank/DDBJ databases">
        <authorList>
            <person name="Zhu J."/>
            <person name="Qi W."/>
            <person name="Song R."/>
        </authorList>
    </citation>
    <scope>NUCLEOTIDE SEQUENCE [LARGE SCALE GENOMIC DNA]</scope>
</reference>
<accession>A0A0G4F739</accession>